<dbReference type="PANTHER" id="PTHR36932:SF1">
    <property type="entry name" value="CAPSULAR POLYSACCHARIDE BIOSYNTHESIS PROTEIN"/>
    <property type="match status" value="1"/>
</dbReference>
<gene>
    <name evidence="2" type="ORF">EDM22_15300</name>
</gene>
<evidence type="ECO:0000313" key="3">
    <source>
        <dbReference type="Proteomes" id="UP000275048"/>
    </source>
</evidence>
<dbReference type="OrthoDB" id="580775at2"/>
<reference evidence="2 3" key="1">
    <citation type="submission" date="2018-10" db="EMBL/GenBank/DDBJ databases">
        <title>Isolation, diversity and antibacterial activity of antinobacteria from the wheat rhizosphere soil.</title>
        <authorList>
            <person name="Sun T."/>
        </authorList>
    </citation>
    <scope>NUCLEOTIDE SEQUENCE [LARGE SCALE GENOMIC DNA]</scope>
    <source>
        <strain evidence="2 3">SJ-23</strain>
    </source>
</reference>
<dbReference type="Gene3D" id="3.40.50.12780">
    <property type="entry name" value="N-terminal domain of ligase-like"/>
    <property type="match status" value="1"/>
</dbReference>
<feature type="region of interest" description="Disordered" evidence="1">
    <location>
        <begin position="1"/>
        <end position="36"/>
    </location>
</feature>
<organism evidence="2 3">
    <name type="scientific">Agromyces tardus</name>
    <dbReference type="NCBI Taxonomy" id="2583849"/>
    <lineage>
        <taxon>Bacteria</taxon>
        <taxon>Bacillati</taxon>
        <taxon>Actinomycetota</taxon>
        <taxon>Actinomycetes</taxon>
        <taxon>Micrococcales</taxon>
        <taxon>Microbacteriaceae</taxon>
        <taxon>Agromyces</taxon>
    </lineage>
</organism>
<dbReference type="InterPro" id="IPR053158">
    <property type="entry name" value="CapK_Type1_Caps_Biosynth"/>
</dbReference>
<accession>A0A3M8A3M9</accession>
<dbReference type="NCBIfam" id="TIGR02304">
    <property type="entry name" value="aden_form_hyp"/>
    <property type="match status" value="1"/>
</dbReference>
<evidence type="ECO:0000313" key="2">
    <source>
        <dbReference type="EMBL" id="RNB45814.1"/>
    </source>
</evidence>
<dbReference type="InterPro" id="IPR042099">
    <property type="entry name" value="ANL_N_sf"/>
</dbReference>
<dbReference type="Proteomes" id="UP000275048">
    <property type="component" value="Unassembled WGS sequence"/>
</dbReference>
<dbReference type="AlphaFoldDB" id="A0A3M8A3M9"/>
<dbReference type="EMBL" id="RHHB01000041">
    <property type="protein sequence ID" value="RNB45814.1"/>
    <property type="molecule type" value="Genomic_DNA"/>
</dbReference>
<dbReference type="InterPro" id="IPR012685">
    <property type="entry name" value="CHP02304_F390_synth-rel"/>
</dbReference>
<dbReference type="PANTHER" id="PTHR36932">
    <property type="entry name" value="CAPSULAR POLYSACCHARIDE BIOSYNTHESIS PROTEIN"/>
    <property type="match status" value="1"/>
</dbReference>
<evidence type="ECO:0000256" key="1">
    <source>
        <dbReference type="SAM" id="MobiDB-lite"/>
    </source>
</evidence>
<protein>
    <submittedName>
        <fullName evidence="2">Adenylate synthase</fullName>
    </submittedName>
</protein>
<keyword evidence="3" id="KW-1185">Reference proteome</keyword>
<comment type="caution">
    <text evidence="2">The sequence shown here is derived from an EMBL/GenBank/DDBJ whole genome shotgun (WGS) entry which is preliminary data.</text>
</comment>
<name>A0A3M8A3M9_9MICO</name>
<sequence length="502" mass="53540">MPTWASRRAGSPPSEAGAPGSRPVAPLGSGRNAAASADRGRVGAVVRFVRSRWGVRLQSRRGLERAQGRRLRRLLGERMPRAAHYGRSYPRLADVPIVDKATVLADFAGFNVHGIDLATALAAARAAERSRDFRATLPGGVTVGLSSGTSGRPGVFLVDDDERRRWAATVLGRLLDPRSLAQLGQPWRPPLRIAFCLRANSNLYESVASRRVDFRFVDLVAPFDAVLAGVVDARPDVLVAPSSVLVELARAAERGALAVAPRLVVAVAEVLDPTDADRVERAWGVRPRRVYQATEGLLALDCAHGRLHLNEQGVVIEPEWLDGDGCRFVPIVTDLERSTQLVVRYRLDDVLRLPAVASPCPCGNPARVIEAVEGRADEVVEATGADGRRVRVFPDTVRRAMALALSSNGALAGAGAGWGIRWSPGSLEVALERTGAGAADRAVEAAVRRALDDLFDAVGAVRPAIRFVAWAPPAPGSKSVRVRRADAASAVSIAVEAAHDGR</sequence>
<proteinExistence type="predicted"/>
<dbReference type="SUPFAM" id="SSF56801">
    <property type="entry name" value="Acetyl-CoA synthetase-like"/>
    <property type="match status" value="1"/>
</dbReference>